<keyword evidence="5" id="KW-1185">Reference proteome</keyword>
<accession>A0AAX6F807</accession>
<reference evidence="3" key="1">
    <citation type="journal article" date="2023" name="GigaByte">
        <title>Genome assembly of the bearded iris, Iris pallida Lam.</title>
        <authorList>
            <person name="Bruccoleri R.E."/>
            <person name="Oakeley E.J."/>
            <person name="Faust A.M.E."/>
            <person name="Altorfer M."/>
            <person name="Dessus-Babus S."/>
            <person name="Burckhardt D."/>
            <person name="Oertli M."/>
            <person name="Naumann U."/>
            <person name="Petersen F."/>
            <person name="Wong J."/>
        </authorList>
    </citation>
    <scope>NUCLEOTIDE SEQUENCE</scope>
    <source>
        <strain evidence="3">GSM-AAB239-AS_SAM_17_03QT</strain>
    </source>
</reference>
<dbReference type="EMBL" id="JANAVB010002199">
    <property type="protein sequence ID" value="KAJ6851494.1"/>
    <property type="molecule type" value="Genomic_DNA"/>
</dbReference>
<feature type="coiled-coil region" evidence="1">
    <location>
        <begin position="315"/>
        <end position="410"/>
    </location>
</feature>
<proteinExistence type="predicted"/>
<feature type="compositionally biased region" description="Polar residues" evidence="2">
    <location>
        <begin position="515"/>
        <end position="526"/>
    </location>
</feature>
<feature type="region of interest" description="Disordered" evidence="2">
    <location>
        <begin position="495"/>
        <end position="526"/>
    </location>
</feature>
<evidence type="ECO:0000256" key="2">
    <source>
        <dbReference type="SAM" id="MobiDB-lite"/>
    </source>
</evidence>
<evidence type="ECO:0000313" key="5">
    <source>
        <dbReference type="Proteomes" id="UP001140949"/>
    </source>
</evidence>
<dbReference type="Proteomes" id="UP001140949">
    <property type="component" value="Unassembled WGS sequence"/>
</dbReference>
<name>A0AAX6F807_IRIPA</name>
<dbReference type="PANTHER" id="PTHR36390:SF1">
    <property type="entry name" value="MYOSIN HEAVY CHAIN-LIKE PROTEIN"/>
    <property type="match status" value="1"/>
</dbReference>
<sequence length="526" mass="60838">MSSKFGNDDVYIPDTEKLLQLGRMCKELRSEKDNLKEALLKEKSKNAELIQRLESSANAASETRLKDKKYIEELERELKNCSQEIGYLQDQLNLRDVESNCIGEQVHSLELKLTEVGSLHEKLRLLSEKLTQSDSRELLLMREIKVKEEELHNFASHVEELESAISSVSLESQCEIESMKLDITTLEEKCFEAERFSREVAQEKARVDVLLEEFESQYQEAHEKVCFLEMENKVLKEKLVANKTNACSCSKFPEHLETWLKYSGAISINVPTGGGSIEDFLLELRQEFPLSKEICNCEEVLCSFVSKPAIVTALDDNVKEEMENMSNKIHEFELQVAQLKDELRREKLKAKEEAEDLTQAMAELRYQITDMLEEERKRRACIEQTSLRRIQDLEEQVREEQRKSSAAIQHFQEAHELAEMQAMKVRHLKHALEGFRWTTDRETTQIIESCSCRNCNMLQKNSHVLTDALEDDEASKFSCEEDSMNQVLIEWYPDDEAPSADGSWQDFQQKKGHLSFSTPRTSVPKS</sequence>
<evidence type="ECO:0000313" key="4">
    <source>
        <dbReference type="EMBL" id="KAJ6851494.1"/>
    </source>
</evidence>
<protein>
    <submittedName>
        <fullName evidence="3">Uncharacterized protein</fullName>
    </submittedName>
</protein>
<dbReference type="PANTHER" id="PTHR36390">
    <property type="entry name" value="MYOSIN HEAVY CHAIN-LIKE PROTEIN"/>
    <property type="match status" value="1"/>
</dbReference>
<evidence type="ECO:0000313" key="3">
    <source>
        <dbReference type="EMBL" id="KAJ6812141.1"/>
    </source>
</evidence>
<feature type="coiled-coil region" evidence="1">
    <location>
        <begin position="18"/>
        <end position="91"/>
    </location>
</feature>
<comment type="caution">
    <text evidence="3">The sequence shown here is derived from an EMBL/GenBank/DDBJ whole genome shotgun (WGS) entry which is preliminary data.</text>
</comment>
<evidence type="ECO:0000256" key="1">
    <source>
        <dbReference type="SAM" id="Coils"/>
    </source>
</evidence>
<keyword evidence="1" id="KW-0175">Coiled coil</keyword>
<dbReference type="AlphaFoldDB" id="A0AAX6F807"/>
<reference evidence="3" key="2">
    <citation type="submission" date="2023-04" db="EMBL/GenBank/DDBJ databases">
        <authorList>
            <person name="Bruccoleri R.E."/>
            <person name="Oakeley E.J."/>
            <person name="Faust A.-M."/>
            <person name="Dessus-Babus S."/>
            <person name="Altorfer M."/>
            <person name="Burckhardt D."/>
            <person name="Oertli M."/>
            <person name="Naumann U."/>
            <person name="Petersen F."/>
            <person name="Wong J."/>
        </authorList>
    </citation>
    <scope>NUCLEOTIDE SEQUENCE</scope>
    <source>
        <strain evidence="3">GSM-AAB239-AS_SAM_17_03QT</strain>
        <tissue evidence="3">Leaf</tissue>
    </source>
</reference>
<organism evidence="3 5">
    <name type="scientific">Iris pallida</name>
    <name type="common">Sweet iris</name>
    <dbReference type="NCBI Taxonomy" id="29817"/>
    <lineage>
        <taxon>Eukaryota</taxon>
        <taxon>Viridiplantae</taxon>
        <taxon>Streptophyta</taxon>
        <taxon>Embryophyta</taxon>
        <taxon>Tracheophyta</taxon>
        <taxon>Spermatophyta</taxon>
        <taxon>Magnoliopsida</taxon>
        <taxon>Liliopsida</taxon>
        <taxon>Asparagales</taxon>
        <taxon>Iridaceae</taxon>
        <taxon>Iridoideae</taxon>
        <taxon>Irideae</taxon>
        <taxon>Iris</taxon>
    </lineage>
</organism>
<dbReference type="EMBL" id="JANAVB010031388">
    <property type="protein sequence ID" value="KAJ6812141.1"/>
    <property type="molecule type" value="Genomic_DNA"/>
</dbReference>
<gene>
    <name evidence="3" type="ORF">M6B38_151960</name>
    <name evidence="4" type="ORF">M6B38_259295</name>
</gene>